<evidence type="ECO:0000313" key="3">
    <source>
        <dbReference type="WBParaSite" id="SPAL_0000277800.1"/>
    </source>
</evidence>
<organism evidence="2 3">
    <name type="scientific">Strongyloides papillosus</name>
    <name type="common">Intestinal threadworm</name>
    <dbReference type="NCBI Taxonomy" id="174720"/>
    <lineage>
        <taxon>Eukaryota</taxon>
        <taxon>Metazoa</taxon>
        <taxon>Ecdysozoa</taxon>
        <taxon>Nematoda</taxon>
        <taxon>Chromadorea</taxon>
        <taxon>Rhabditida</taxon>
        <taxon>Tylenchina</taxon>
        <taxon>Panagrolaimomorpha</taxon>
        <taxon>Strongyloidoidea</taxon>
        <taxon>Strongyloididae</taxon>
        <taxon>Strongyloides</taxon>
    </lineage>
</organism>
<name>A0A0N5B9R2_STREA</name>
<dbReference type="Proteomes" id="UP000046392">
    <property type="component" value="Unplaced"/>
</dbReference>
<protein>
    <submittedName>
        <fullName evidence="3">Uncharacterized protein</fullName>
    </submittedName>
</protein>
<reference evidence="3" key="1">
    <citation type="submission" date="2017-02" db="UniProtKB">
        <authorList>
            <consortium name="WormBaseParasite"/>
        </authorList>
    </citation>
    <scope>IDENTIFICATION</scope>
</reference>
<proteinExistence type="predicted"/>
<dbReference type="AlphaFoldDB" id="A0A0N5B9R2"/>
<evidence type="ECO:0000313" key="2">
    <source>
        <dbReference type="Proteomes" id="UP000046392"/>
    </source>
</evidence>
<sequence length="100" mass="11507">MFKKLFFTIILISFLIPGDGILFLNVPNGGKKLEKNRNFEYSTSFIGMGLIPLKHLFQKPKKVQFRPQDLYYRSAKAVYSPSMSSFCILYPDSCNNAEGW</sequence>
<accession>A0A0N5B9R2</accession>
<feature type="signal peptide" evidence="1">
    <location>
        <begin position="1"/>
        <end position="20"/>
    </location>
</feature>
<keyword evidence="2" id="KW-1185">Reference proteome</keyword>
<feature type="chain" id="PRO_5005894010" evidence="1">
    <location>
        <begin position="21"/>
        <end position="100"/>
    </location>
</feature>
<dbReference type="WBParaSite" id="SPAL_0000277800.1">
    <property type="protein sequence ID" value="SPAL_0000277800.1"/>
    <property type="gene ID" value="SPAL_0000277800"/>
</dbReference>
<evidence type="ECO:0000256" key="1">
    <source>
        <dbReference type="SAM" id="SignalP"/>
    </source>
</evidence>
<keyword evidence="1" id="KW-0732">Signal</keyword>